<evidence type="ECO:0000256" key="1">
    <source>
        <dbReference type="ARBA" id="ARBA00010088"/>
    </source>
</evidence>
<evidence type="ECO:0000259" key="4">
    <source>
        <dbReference type="Pfam" id="PF00561"/>
    </source>
</evidence>
<dbReference type="Gene3D" id="3.40.50.1820">
    <property type="entry name" value="alpha/beta hydrolase"/>
    <property type="match status" value="1"/>
</dbReference>
<dbReference type="Pfam" id="PF08386">
    <property type="entry name" value="Abhydrolase_4"/>
    <property type="match status" value="1"/>
</dbReference>
<dbReference type="KEGG" id="pco:PHACADRAFT_212991"/>
<keyword evidence="7" id="KW-1185">Reference proteome</keyword>
<accession>K5UMZ4</accession>
<evidence type="ECO:0000256" key="3">
    <source>
        <dbReference type="SAM" id="MobiDB-lite"/>
    </source>
</evidence>
<dbReference type="OrthoDB" id="425534at2759"/>
<dbReference type="InParanoid" id="K5UMZ4"/>
<dbReference type="InterPro" id="IPR051601">
    <property type="entry name" value="Serine_prot/Carboxylest_S33"/>
</dbReference>
<dbReference type="Proteomes" id="UP000008370">
    <property type="component" value="Unassembled WGS sequence"/>
</dbReference>
<dbReference type="Pfam" id="PF00561">
    <property type="entry name" value="Abhydrolase_1"/>
    <property type="match status" value="1"/>
</dbReference>
<feature type="domain" description="Peptidase S33 tripeptidyl aminopeptidase-like C-terminal" evidence="5">
    <location>
        <begin position="438"/>
        <end position="540"/>
    </location>
</feature>
<feature type="domain" description="AB hydrolase-1" evidence="4">
    <location>
        <begin position="104"/>
        <end position="254"/>
    </location>
</feature>
<feature type="region of interest" description="Disordered" evidence="3">
    <location>
        <begin position="551"/>
        <end position="591"/>
    </location>
</feature>
<evidence type="ECO:0008006" key="8">
    <source>
        <dbReference type="Google" id="ProtNLM"/>
    </source>
</evidence>
<dbReference type="AlphaFoldDB" id="K5UMZ4"/>
<evidence type="ECO:0000313" key="6">
    <source>
        <dbReference type="EMBL" id="EKM51091.1"/>
    </source>
</evidence>
<dbReference type="GeneID" id="18913313"/>
<organism evidence="6 7">
    <name type="scientific">Phanerochaete carnosa (strain HHB-10118-sp)</name>
    <name type="common">White-rot fungus</name>
    <name type="synonym">Peniophora carnosa</name>
    <dbReference type="NCBI Taxonomy" id="650164"/>
    <lineage>
        <taxon>Eukaryota</taxon>
        <taxon>Fungi</taxon>
        <taxon>Dikarya</taxon>
        <taxon>Basidiomycota</taxon>
        <taxon>Agaricomycotina</taxon>
        <taxon>Agaricomycetes</taxon>
        <taxon>Polyporales</taxon>
        <taxon>Phanerochaetaceae</taxon>
        <taxon>Phanerochaete</taxon>
    </lineage>
</organism>
<dbReference type="PANTHER" id="PTHR43248">
    <property type="entry name" value="2-SUCCINYL-6-HYDROXY-2,4-CYCLOHEXADIENE-1-CARBOXYLATE SYNTHASE"/>
    <property type="match status" value="1"/>
</dbReference>
<sequence>MVVFLIPNMRSFKGLGTWLVTAFGIFHVALGNTLAARDDATFDWLSLTPSTNLSWVPCYIELQCARLTVPLQYSDPSAGQAQVALVMAPSNLSHDDPAYLGPWLFNPGGPGGSGVESVIQDAASFRSVLGPQYDIVGFDPRGVGHTTPLVPIFQSPPEALEFLGAYPTNANESISSFGRQYAQGQILGQLAVARAKKLAESVSTPTVATDMLSITRAFGEDKLAYYGVSYGSALGETFAAMYPNNVGRIVIDGIVNGYDYYQGTFFEKDSLLDTDAVLTSVYEACVAAGPSACPIFENTTEQVRDRVNKLIENTHLAPVPVIDPSEESLGAAFAVVDYSIVVQSLLTSLYDPYADAAQFAEAVVQLEKGNGTLMFQGSIAQTLADPLATCNFNASQAFSAGWIDIQASIGCGDILTSAKLSREEARAQYEELSKQSAIFGPAWYARTQGICSGWTIRAKDSFNGSFETNTSFPILLIGNSLDPVTPMVNAHIMSAGFKGSVVLQQNSTGHTSLSGQSTCIAMALNAYFNNGTLPAPGTVCQLDSDTKIFGPPGSTGPSFMKKDSEPPGLAESGFTGSARAPATRRSNPGFTKRMLAGRMIRRLA</sequence>
<gene>
    <name evidence="6" type="ORF">PHACADRAFT_212991</name>
</gene>
<evidence type="ECO:0000259" key="5">
    <source>
        <dbReference type="Pfam" id="PF08386"/>
    </source>
</evidence>
<dbReference type="SUPFAM" id="SSF53474">
    <property type="entry name" value="alpha/beta-Hydrolases"/>
    <property type="match status" value="1"/>
</dbReference>
<dbReference type="PANTHER" id="PTHR43248:SF25">
    <property type="entry name" value="AB HYDROLASE-1 DOMAIN-CONTAINING PROTEIN-RELATED"/>
    <property type="match status" value="1"/>
</dbReference>
<protein>
    <recommendedName>
        <fullName evidence="8">Peptidase S33 tripeptidyl aminopeptidase-like C-terminal domain-containing protein</fullName>
    </recommendedName>
</protein>
<dbReference type="InterPro" id="IPR000073">
    <property type="entry name" value="AB_hydrolase_1"/>
</dbReference>
<name>K5UMZ4_PHACS</name>
<comment type="similarity">
    <text evidence="1">Belongs to the peptidase S33 family.</text>
</comment>
<reference evidence="6 7" key="1">
    <citation type="journal article" date="2012" name="BMC Genomics">
        <title>Comparative genomics of the white-rot fungi, Phanerochaete carnosa and P. chrysosporium, to elucidate the genetic basis of the distinct wood types they colonize.</title>
        <authorList>
            <person name="Suzuki H."/>
            <person name="MacDonald J."/>
            <person name="Syed K."/>
            <person name="Salamov A."/>
            <person name="Hori C."/>
            <person name="Aerts A."/>
            <person name="Henrissat B."/>
            <person name="Wiebenga A."/>
            <person name="vanKuyk P.A."/>
            <person name="Barry K."/>
            <person name="Lindquist E."/>
            <person name="LaButti K."/>
            <person name="Lapidus A."/>
            <person name="Lucas S."/>
            <person name="Coutinho P."/>
            <person name="Gong Y."/>
            <person name="Samejima M."/>
            <person name="Mahadevan R."/>
            <person name="Abou-Zaid M."/>
            <person name="de Vries R.P."/>
            <person name="Igarashi K."/>
            <person name="Yadav J.S."/>
            <person name="Grigoriev I.V."/>
            <person name="Master E.R."/>
        </authorList>
    </citation>
    <scope>NUCLEOTIDE SEQUENCE [LARGE SCALE GENOMIC DNA]</scope>
    <source>
        <strain evidence="6 7">HHB-10118-sp</strain>
    </source>
</reference>
<evidence type="ECO:0000256" key="2">
    <source>
        <dbReference type="ARBA" id="ARBA00022801"/>
    </source>
</evidence>
<dbReference type="GO" id="GO:0016787">
    <property type="term" value="F:hydrolase activity"/>
    <property type="evidence" value="ECO:0007669"/>
    <property type="project" value="UniProtKB-KW"/>
</dbReference>
<proteinExistence type="inferred from homology"/>
<dbReference type="RefSeq" id="XP_007400248.1">
    <property type="nucleotide sequence ID" value="XM_007400186.1"/>
</dbReference>
<keyword evidence="2" id="KW-0378">Hydrolase</keyword>
<dbReference type="HOGENOM" id="CLU_013364_5_2_1"/>
<evidence type="ECO:0000313" key="7">
    <source>
        <dbReference type="Proteomes" id="UP000008370"/>
    </source>
</evidence>
<dbReference type="EMBL" id="JH930477">
    <property type="protein sequence ID" value="EKM51091.1"/>
    <property type="molecule type" value="Genomic_DNA"/>
</dbReference>
<dbReference type="InterPro" id="IPR013595">
    <property type="entry name" value="Pept_S33_TAP-like_C"/>
</dbReference>
<dbReference type="InterPro" id="IPR029058">
    <property type="entry name" value="AB_hydrolase_fold"/>
</dbReference>